<name>A0A443SG45_9ACAR</name>
<keyword evidence="2" id="KW-0808">Transferase</keyword>
<dbReference type="GO" id="GO:0035023">
    <property type="term" value="P:regulation of Rho protein signal transduction"/>
    <property type="evidence" value="ECO:0007669"/>
    <property type="project" value="TreeGrafter"/>
</dbReference>
<accession>A0A443SG45</accession>
<evidence type="ECO:0000259" key="1">
    <source>
        <dbReference type="Pfam" id="PF08416"/>
    </source>
</evidence>
<keyword evidence="3" id="KW-1185">Reference proteome</keyword>
<dbReference type="GO" id="GO:0005886">
    <property type="term" value="C:plasma membrane"/>
    <property type="evidence" value="ECO:0007669"/>
    <property type="project" value="TreeGrafter"/>
</dbReference>
<dbReference type="AlphaFoldDB" id="A0A443SG45"/>
<evidence type="ECO:0000313" key="3">
    <source>
        <dbReference type="Proteomes" id="UP000288716"/>
    </source>
</evidence>
<feature type="non-terminal residue" evidence="2">
    <location>
        <position position="106"/>
    </location>
</feature>
<dbReference type="OrthoDB" id="4680325at2759"/>
<proteinExistence type="predicted"/>
<dbReference type="GO" id="GO:0016301">
    <property type="term" value="F:kinase activity"/>
    <property type="evidence" value="ECO:0007669"/>
    <property type="project" value="UniProtKB-KW"/>
</dbReference>
<dbReference type="Gene3D" id="2.30.29.30">
    <property type="entry name" value="Pleckstrin-homology domain (PH domain)/Phosphotyrosine-binding domain (PTB)"/>
    <property type="match status" value="1"/>
</dbReference>
<dbReference type="Pfam" id="PF08416">
    <property type="entry name" value="PTB"/>
    <property type="match status" value="1"/>
</dbReference>
<gene>
    <name evidence="2" type="ORF">B4U80_02152</name>
</gene>
<dbReference type="InterPro" id="IPR011993">
    <property type="entry name" value="PH-like_dom_sf"/>
</dbReference>
<dbReference type="EMBL" id="NCKV01002710">
    <property type="protein sequence ID" value="RWS26491.1"/>
    <property type="molecule type" value="Genomic_DNA"/>
</dbReference>
<dbReference type="Proteomes" id="UP000288716">
    <property type="component" value="Unassembled WGS sequence"/>
</dbReference>
<dbReference type="VEuPathDB" id="VectorBase:LDEU005549"/>
<keyword evidence="2" id="KW-0675">Receptor</keyword>
<dbReference type="PANTHER" id="PTHR12287">
    <property type="entry name" value="EPIDERMAL GROWTH FACTOR RECEPTOR KINASE SUBSTRATE EPS8-RELATED PROTEIN"/>
    <property type="match status" value="1"/>
</dbReference>
<organism evidence="2 3">
    <name type="scientific">Leptotrombidium deliense</name>
    <dbReference type="NCBI Taxonomy" id="299467"/>
    <lineage>
        <taxon>Eukaryota</taxon>
        <taxon>Metazoa</taxon>
        <taxon>Ecdysozoa</taxon>
        <taxon>Arthropoda</taxon>
        <taxon>Chelicerata</taxon>
        <taxon>Arachnida</taxon>
        <taxon>Acari</taxon>
        <taxon>Acariformes</taxon>
        <taxon>Trombidiformes</taxon>
        <taxon>Prostigmata</taxon>
        <taxon>Anystina</taxon>
        <taxon>Parasitengona</taxon>
        <taxon>Trombiculoidea</taxon>
        <taxon>Trombiculidae</taxon>
        <taxon>Leptotrombidium</taxon>
    </lineage>
</organism>
<feature type="domain" description="PTB" evidence="1">
    <location>
        <begin position="9"/>
        <end position="105"/>
    </location>
</feature>
<comment type="caution">
    <text evidence="2">The sequence shown here is derived from an EMBL/GenBank/DDBJ whole genome shotgun (WGS) entry which is preliminary data.</text>
</comment>
<dbReference type="STRING" id="299467.A0A443SG45"/>
<dbReference type="InterPro" id="IPR013625">
    <property type="entry name" value="PTB"/>
</dbReference>
<evidence type="ECO:0000313" key="2">
    <source>
        <dbReference type="EMBL" id="RWS26491.1"/>
    </source>
</evidence>
<reference evidence="2 3" key="1">
    <citation type="journal article" date="2018" name="Gigascience">
        <title>Genomes of trombidid mites reveal novel predicted allergens and laterally-transferred genes associated with secondary metabolism.</title>
        <authorList>
            <person name="Dong X."/>
            <person name="Chaisiri K."/>
            <person name="Xia D."/>
            <person name="Armstrong S.D."/>
            <person name="Fang Y."/>
            <person name="Donnelly M.J."/>
            <person name="Kadowaki T."/>
            <person name="McGarry J.W."/>
            <person name="Darby A.C."/>
            <person name="Makepeace B.L."/>
        </authorList>
    </citation>
    <scope>NUCLEOTIDE SEQUENCE [LARGE SCALE GENOMIC DNA]</scope>
    <source>
        <strain evidence="2">UoL-UT</strain>
    </source>
</reference>
<dbReference type="InterPro" id="IPR039801">
    <property type="entry name" value="EPS8-like"/>
</dbReference>
<keyword evidence="2" id="KW-0418">Kinase</keyword>
<dbReference type="PANTHER" id="PTHR12287:SF23">
    <property type="entry name" value="AROUSER, ISOFORM A-RELATED"/>
    <property type="match status" value="1"/>
</dbReference>
<dbReference type="GO" id="GO:0007266">
    <property type="term" value="P:Rho protein signal transduction"/>
    <property type="evidence" value="ECO:0007669"/>
    <property type="project" value="TreeGrafter"/>
</dbReference>
<dbReference type="SUPFAM" id="SSF50729">
    <property type="entry name" value="PH domain-like"/>
    <property type="match status" value="1"/>
</dbReference>
<protein>
    <submittedName>
        <fullName evidence="2">Epidermal growth factor receptor kinase substrate 8-like protein</fullName>
    </submittedName>
</protein>
<dbReference type="GO" id="GO:0003779">
    <property type="term" value="F:actin binding"/>
    <property type="evidence" value="ECO:0007669"/>
    <property type="project" value="TreeGrafter"/>
</dbReference>
<sequence length="106" mass="12017">MSASSASNYVVEHLATFSTSLPQQQQTTPKVALQRLFAMEKTSGIWTQRMTIKFDGSHMLIVDGDSTDIVERFPVTLIQEPTAFNHHNHIYNNILIFTVQHPDESQ</sequence>